<comment type="caution">
    <text evidence="1">The sequence shown here is derived from an EMBL/GenBank/DDBJ whole genome shotgun (WGS) entry which is preliminary data.</text>
</comment>
<evidence type="ECO:0000313" key="2">
    <source>
        <dbReference type="Proteomes" id="UP000324222"/>
    </source>
</evidence>
<gene>
    <name evidence="1" type="ORF">E2C01_035121</name>
</gene>
<dbReference type="EMBL" id="VSRR010005089">
    <property type="protein sequence ID" value="MPC41524.1"/>
    <property type="molecule type" value="Genomic_DNA"/>
</dbReference>
<reference evidence="1 2" key="1">
    <citation type="submission" date="2019-05" db="EMBL/GenBank/DDBJ databases">
        <title>Another draft genome of Portunus trituberculatus and its Hox gene families provides insights of decapod evolution.</title>
        <authorList>
            <person name="Jeong J.-H."/>
            <person name="Song I."/>
            <person name="Kim S."/>
            <person name="Choi T."/>
            <person name="Kim D."/>
            <person name="Ryu S."/>
            <person name="Kim W."/>
        </authorList>
    </citation>
    <scope>NUCLEOTIDE SEQUENCE [LARGE SCALE GENOMIC DNA]</scope>
    <source>
        <tissue evidence="1">Muscle</tissue>
    </source>
</reference>
<name>A0A5B7FAL5_PORTR</name>
<sequence length="71" mass="8006">MEVKQRCDLEYEPYCGVCEVPVIYGVHGVFKGSADCSGAYSIVCPWPLESVVFLRLMRVLSNLHQMNIHST</sequence>
<proteinExistence type="predicted"/>
<protein>
    <submittedName>
        <fullName evidence="1">Uncharacterized protein</fullName>
    </submittedName>
</protein>
<dbReference type="AlphaFoldDB" id="A0A5B7FAL5"/>
<keyword evidence="2" id="KW-1185">Reference proteome</keyword>
<accession>A0A5B7FAL5</accession>
<evidence type="ECO:0000313" key="1">
    <source>
        <dbReference type="EMBL" id="MPC41524.1"/>
    </source>
</evidence>
<organism evidence="1 2">
    <name type="scientific">Portunus trituberculatus</name>
    <name type="common">Swimming crab</name>
    <name type="synonym">Neptunus trituberculatus</name>
    <dbReference type="NCBI Taxonomy" id="210409"/>
    <lineage>
        <taxon>Eukaryota</taxon>
        <taxon>Metazoa</taxon>
        <taxon>Ecdysozoa</taxon>
        <taxon>Arthropoda</taxon>
        <taxon>Crustacea</taxon>
        <taxon>Multicrustacea</taxon>
        <taxon>Malacostraca</taxon>
        <taxon>Eumalacostraca</taxon>
        <taxon>Eucarida</taxon>
        <taxon>Decapoda</taxon>
        <taxon>Pleocyemata</taxon>
        <taxon>Brachyura</taxon>
        <taxon>Eubrachyura</taxon>
        <taxon>Portunoidea</taxon>
        <taxon>Portunidae</taxon>
        <taxon>Portuninae</taxon>
        <taxon>Portunus</taxon>
    </lineage>
</organism>
<dbReference type="Proteomes" id="UP000324222">
    <property type="component" value="Unassembled WGS sequence"/>
</dbReference>